<protein>
    <recommendedName>
        <fullName evidence="3">Transposase</fullName>
    </recommendedName>
</protein>
<organism evidence="1 2">
    <name type="scientific">Oxobacter pfennigii</name>
    <dbReference type="NCBI Taxonomy" id="36849"/>
    <lineage>
        <taxon>Bacteria</taxon>
        <taxon>Bacillati</taxon>
        <taxon>Bacillota</taxon>
        <taxon>Clostridia</taxon>
        <taxon>Eubacteriales</taxon>
        <taxon>Clostridiaceae</taxon>
        <taxon>Oxobacter</taxon>
    </lineage>
</organism>
<evidence type="ECO:0000313" key="2">
    <source>
        <dbReference type="Proteomes" id="UP000050326"/>
    </source>
</evidence>
<dbReference type="STRING" id="36849.OXPF_01810"/>
<gene>
    <name evidence="1" type="ORF">OXPF_01810</name>
</gene>
<reference evidence="1 2" key="1">
    <citation type="submission" date="2015-09" db="EMBL/GenBank/DDBJ databases">
        <title>Genome sequence of Oxobacter pfennigii DSM 3222.</title>
        <authorList>
            <person name="Poehlein A."/>
            <person name="Bengelsdorf F.R."/>
            <person name="Schiel-Bengelsdorf B."/>
            <person name="Duerre P."/>
            <person name="Daniel R."/>
        </authorList>
    </citation>
    <scope>NUCLEOTIDE SEQUENCE [LARGE SCALE GENOMIC DNA]</scope>
    <source>
        <strain evidence="1 2">DSM 3222</strain>
    </source>
</reference>
<sequence>MSEAKKLTDKYRIEQWAIIIRERINSGKQVNEWCAENNISRDSYYYWLRKVKLAAAREKALTDEPQLSKIVPMVPPQCICGSSGSGTAIILRANGIVLEIQDCASDSIIERTLKVLMRI</sequence>
<evidence type="ECO:0000313" key="1">
    <source>
        <dbReference type="EMBL" id="KPU46214.1"/>
    </source>
</evidence>
<dbReference type="Proteomes" id="UP000050326">
    <property type="component" value="Unassembled WGS sequence"/>
</dbReference>
<evidence type="ECO:0008006" key="3">
    <source>
        <dbReference type="Google" id="ProtNLM"/>
    </source>
</evidence>
<accession>A0A0P8YGP4</accession>
<comment type="caution">
    <text evidence="1">The sequence shown here is derived from an EMBL/GenBank/DDBJ whole genome shotgun (WGS) entry which is preliminary data.</text>
</comment>
<dbReference type="OrthoDB" id="9808061at2"/>
<dbReference type="EMBL" id="LKET01000013">
    <property type="protein sequence ID" value="KPU46214.1"/>
    <property type="molecule type" value="Genomic_DNA"/>
</dbReference>
<dbReference type="AlphaFoldDB" id="A0A0P8YGP4"/>
<dbReference type="NCBIfam" id="NF047593">
    <property type="entry name" value="IS66_ISAeme5_TnpA"/>
    <property type="match status" value="1"/>
</dbReference>
<name>A0A0P8YGP4_9CLOT</name>
<proteinExistence type="predicted"/>
<dbReference type="RefSeq" id="WP_054873337.1">
    <property type="nucleotide sequence ID" value="NZ_LKET01000013.1"/>
</dbReference>
<keyword evidence="2" id="KW-1185">Reference proteome</keyword>